<dbReference type="AlphaFoldDB" id="A0A6A4VQH3"/>
<dbReference type="SUPFAM" id="SSF56219">
    <property type="entry name" value="DNase I-like"/>
    <property type="match status" value="1"/>
</dbReference>
<dbReference type="Proteomes" id="UP000440578">
    <property type="component" value="Unassembled WGS sequence"/>
</dbReference>
<comment type="caution">
    <text evidence="1">The sequence shown here is derived from an EMBL/GenBank/DDBJ whole genome shotgun (WGS) entry which is preliminary data.</text>
</comment>
<keyword evidence="2" id="KW-1185">Reference proteome</keyword>
<sequence length="216" mass="24237">MFGPHATRLYQSFGRVPERGTRTAVVGAVYRPPDAPAASLADLRGQLEDVISLNKPLFLLGDLNLDILHLDKPGVRHYVTMLHDLGLHQLIQQPTHPAPGSEELRELQSRRDVARRARDVTGSADAKQRYRALKREFTGRLRTAKADFFKASPTETSKKTWSRLKKYAIANKPSKSADVMDPTTADHFNEHFAAVGQRVAAAWYSRSQPQAEEERV</sequence>
<name>A0A6A4VQH3_AMPAM</name>
<evidence type="ECO:0000313" key="1">
    <source>
        <dbReference type="EMBL" id="KAF0292942.1"/>
    </source>
</evidence>
<dbReference type="InterPro" id="IPR036691">
    <property type="entry name" value="Endo/exonu/phosph_ase_sf"/>
</dbReference>
<protein>
    <recommendedName>
        <fullName evidence="3">Endonuclease/exonuclease/phosphatase domain-containing protein</fullName>
    </recommendedName>
</protein>
<dbReference type="EMBL" id="VIIS01001783">
    <property type="protein sequence ID" value="KAF0292942.1"/>
    <property type="molecule type" value="Genomic_DNA"/>
</dbReference>
<evidence type="ECO:0008006" key="3">
    <source>
        <dbReference type="Google" id="ProtNLM"/>
    </source>
</evidence>
<reference evidence="1 2" key="1">
    <citation type="submission" date="2019-07" db="EMBL/GenBank/DDBJ databases">
        <title>Draft genome assembly of a fouling barnacle, Amphibalanus amphitrite (Darwin, 1854): The first reference genome for Thecostraca.</title>
        <authorList>
            <person name="Kim W."/>
        </authorList>
    </citation>
    <scope>NUCLEOTIDE SEQUENCE [LARGE SCALE GENOMIC DNA]</scope>
    <source>
        <strain evidence="1">SNU_AA5</strain>
        <tissue evidence="1">Soma without cirri and trophi</tissue>
    </source>
</reference>
<proteinExistence type="predicted"/>
<organism evidence="1 2">
    <name type="scientific">Amphibalanus amphitrite</name>
    <name type="common">Striped barnacle</name>
    <name type="synonym">Balanus amphitrite</name>
    <dbReference type="NCBI Taxonomy" id="1232801"/>
    <lineage>
        <taxon>Eukaryota</taxon>
        <taxon>Metazoa</taxon>
        <taxon>Ecdysozoa</taxon>
        <taxon>Arthropoda</taxon>
        <taxon>Crustacea</taxon>
        <taxon>Multicrustacea</taxon>
        <taxon>Cirripedia</taxon>
        <taxon>Thoracica</taxon>
        <taxon>Thoracicalcarea</taxon>
        <taxon>Balanomorpha</taxon>
        <taxon>Balanoidea</taxon>
        <taxon>Balanidae</taxon>
        <taxon>Amphibalaninae</taxon>
        <taxon>Amphibalanus</taxon>
    </lineage>
</organism>
<evidence type="ECO:0000313" key="2">
    <source>
        <dbReference type="Proteomes" id="UP000440578"/>
    </source>
</evidence>
<gene>
    <name evidence="1" type="ORF">FJT64_009140</name>
</gene>
<accession>A0A6A4VQH3</accession>